<evidence type="ECO:0000256" key="8">
    <source>
        <dbReference type="SAM" id="MobiDB-lite"/>
    </source>
</evidence>
<dbReference type="Gene3D" id="3.30.200.20">
    <property type="entry name" value="Phosphorylase Kinase, domain 1"/>
    <property type="match status" value="1"/>
</dbReference>
<evidence type="ECO:0000256" key="7">
    <source>
        <dbReference type="RuleBase" id="RU000304"/>
    </source>
</evidence>
<evidence type="ECO:0000313" key="11">
    <source>
        <dbReference type="Proteomes" id="UP001634007"/>
    </source>
</evidence>
<dbReference type="Gene3D" id="1.10.510.10">
    <property type="entry name" value="Transferase(Phosphotransferase) domain 1"/>
    <property type="match status" value="1"/>
</dbReference>
<evidence type="ECO:0000259" key="9">
    <source>
        <dbReference type="PROSITE" id="PS50011"/>
    </source>
</evidence>
<keyword evidence="4" id="KW-0418">Kinase</keyword>
<feature type="region of interest" description="Disordered" evidence="8">
    <location>
        <begin position="435"/>
        <end position="461"/>
    </location>
</feature>
<dbReference type="SUPFAM" id="SSF56112">
    <property type="entry name" value="Protein kinase-like (PK-like)"/>
    <property type="match status" value="1"/>
</dbReference>
<dbReference type="PROSITE" id="PS00107">
    <property type="entry name" value="PROTEIN_KINASE_ATP"/>
    <property type="match status" value="1"/>
</dbReference>
<keyword evidence="11" id="KW-1185">Reference proteome</keyword>
<dbReference type="Proteomes" id="UP001634007">
    <property type="component" value="Unassembled WGS sequence"/>
</dbReference>
<comment type="similarity">
    <text evidence="7">Belongs to the protein kinase superfamily.</text>
</comment>
<accession>A0ABD3LTW6</accession>
<dbReference type="Pfam" id="PF00069">
    <property type="entry name" value="Pkinase"/>
    <property type="match status" value="1"/>
</dbReference>
<sequence length="461" mass="51975">MVFKFATFDPAQDPDDFNPAFPPTPSSSPSATLCQPCEYTYTFTKTVVSRIVAAGASLVLTAPPASEFHNDEIRDRHAETPFCSINLDVHPEFHQRQLKEFTLKELKVATQNFSNAKLLGRGGFGIVYKGQLADGSLVAIKRCSRGNAQGVREFEREVMVGSIIPPRHNLLPMLGFCRTSKCRDLLLVSPLMINKSVDYCLRAQPKTRPPLDWLTRRKIALGAARGLSLLHDLNILHLDIKPSNIMLDEEFEPHIGDFGLVKFTDRRHCRYLVDGIEEAPVLPTNESEAGSVNEDSYSTYVICGTDGYLAPEYAKRGKFSVKTDVYAFGVVLLQLVTGQKARLPAARAKEQEIMLPDWVKVLLEERRVEILVDPHLQCEHDRGEIEKVIRLALLCTHPVPRERPSVAEIVQILEGHSIEDRWEEHRRSKEYRIPSYPLSTPYRSGDFSSWSLNPEELSGPR</sequence>
<evidence type="ECO:0000256" key="3">
    <source>
        <dbReference type="ARBA" id="ARBA00022741"/>
    </source>
</evidence>
<dbReference type="SMART" id="SM00220">
    <property type="entry name" value="S_TKc"/>
    <property type="match status" value="1"/>
</dbReference>
<protein>
    <recommendedName>
        <fullName evidence="9">Protein kinase domain-containing protein</fullName>
    </recommendedName>
</protein>
<evidence type="ECO:0000256" key="2">
    <source>
        <dbReference type="ARBA" id="ARBA00022679"/>
    </source>
</evidence>
<dbReference type="InterPro" id="IPR011009">
    <property type="entry name" value="Kinase-like_dom_sf"/>
</dbReference>
<keyword evidence="3 6" id="KW-0547">Nucleotide-binding</keyword>
<keyword evidence="5 6" id="KW-0067">ATP-binding</keyword>
<dbReference type="InterPro" id="IPR000719">
    <property type="entry name" value="Prot_kinase_dom"/>
</dbReference>
<feature type="compositionally biased region" description="Polar residues" evidence="8">
    <location>
        <begin position="437"/>
        <end position="452"/>
    </location>
</feature>
<dbReference type="GO" id="GO:0005524">
    <property type="term" value="F:ATP binding"/>
    <property type="evidence" value="ECO:0007669"/>
    <property type="project" value="UniProtKB-UniRule"/>
</dbReference>
<evidence type="ECO:0000313" key="10">
    <source>
        <dbReference type="EMBL" id="KAL3755209.1"/>
    </source>
</evidence>
<dbReference type="PROSITE" id="PS50011">
    <property type="entry name" value="PROTEIN_KINASE_DOM"/>
    <property type="match status" value="1"/>
</dbReference>
<evidence type="ECO:0000256" key="4">
    <source>
        <dbReference type="ARBA" id="ARBA00022777"/>
    </source>
</evidence>
<feature type="domain" description="Protein kinase" evidence="9">
    <location>
        <begin position="113"/>
        <end position="419"/>
    </location>
</feature>
<dbReference type="PANTHER" id="PTHR47989:SF62">
    <property type="entry name" value="OS05G0423500 PROTEIN"/>
    <property type="match status" value="1"/>
</dbReference>
<dbReference type="FunFam" id="3.30.200.20:FF:000015">
    <property type="entry name" value="Somatic embryogenesis receptor kinase 1"/>
    <property type="match status" value="1"/>
</dbReference>
<evidence type="ECO:0000256" key="6">
    <source>
        <dbReference type="PROSITE-ProRule" id="PRU10141"/>
    </source>
</evidence>
<dbReference type="PROSITE" id="PS00108">
    <property type="entry name" value="PROTEIN_KINASE_ST"/>
    <property type="match status" value="1"/>
</dbReference>
<keyword evidence="1 7" id="KW-0723">Serine/threonine-protein kinase</keyword>
<evidence type="ECO:0000256" key="5">
    <source>
        <dbReference type="ARBA" id="ARBA00022840"/>
    </source>
</evidence>
<reference evidence="10 11" key="1">
    <citation type="submission" date="2024-11" db="EMBL/GenBank/DDBJ databases">
        <title>Chromosome-level genome assembly of Eucalyptus globulus Labill. provides insights into its genome evolution.</title>
        <authorList>
            <person name="Li X."/>
        </authorList>
    </citation>
    <scope>NUCLEOTIDE SEQUENCE [LARGE SCALE GENOMIC DNA]</scope>
    <source>
        <strain evidence="10">CL2024</strain>
        <tissue evidence="10">Fresh tender leaves</tissue>
    </source>
</reference>
<dbReference type="EMBL" id="JBJKBG010000001">
    <property type="protein sequence ID" value="KAL3755209.1"/>
    <property type="molecule type" value="Genomic_DNA"/>
</dbReference>
<proteinExistence type="inferred from homology"/>
<dbReference type="InterPro" id="IPR017441">
    <property type="entry name" value="Protein_kinase_ATP_BS"/>
</dbReference>
<evidence type="ECO:0000256" key="1">
    <source>
        <dbReference type="ARBA" id="ARBA00022527"/>
    </source>
</evidence>
<dbReference type="PANTHER" id="PTHR47989">
    <property type="entry name" value="OS01G0750732 PROTEIN"/>
    <property type="match status" value="1"/>
</dbReference>
<keyword evidence="2" id="KW-0808">Transferase</keyword>
<dbReference type="InterPro" id="IPR008271">
    <property type="entry name" value="Ser/Thr_kinase_AS"/>
</dbReference>
<feature type="binding site" evidence="6">
    <location>
        <position position="141"/>
    </location>
    <ligand>
        <name>ATP</name>
        <dbReference type="ChEBI" id="CHEBI:30616"/>
    </ligand>
</feature>
<comment type="caution">
    <text evidence="10">The sequence shown here is derived from an EMBL/GenBank/DDBJ whole genome shotgun (WGS) entry which is preliminary data.</text>
</comment>
<dbReference type="GO" id="GO:0004674">
    <property type="term" value="F:protein serine/threonine kinase activity"/>
    <property type="evidence" value="ECO:0007669"/>
    <property type="project" value="UniProtKB-KW"/>
</dbReference>
<organism evidence="10 11">
    <name type="scientific">Eucalyptus globulus</name>
    <name type="common">Tasmanian blue gum</name>
    <dbReference type="NCBI Taxonomy" id="34317"/>
    <lineage>
        <taxon>Eukaryota</taxon>
        <taxon>Viridiplantae</taxon>
        <taxon>Streptophyta</taxon>
        <taxon>Embryophyta</taxon>
        <taxon>Tracheophyta</taxon>
        <taxon>Spermatophyta</taxon>
        <taxon>Magnoliopsida</taxon>
        <taxon>eudicotyledons</taxon>
        <taxon>Gunneridae</taxon>
        <taxon>Pentapetalae</taxon>
        <taxon>rosids</taxon>
        <taxon>malvids</taxon>
        <taxon>Myrtales</taxon>
        <taxon>Myrtaceae</taxon>
        <taxon>Myrtoideae</taxon>
        <taxon>Eucalypteae</taxon>
        <taxon>Eucalyptus</taxon>
    </lineage>
</organism>
<gene>
    <name evidence="10" type="ORF">ACJRO7_002287</name>
</gene>
<name>A0ABD3LTW6_EUCGL</name>
<dbReference type="AlphaFoldDB" id="A0ABD3LTW6"/>